<keyword evidence="1" id="KW-0472">Membrane</keyword>
<evidence type="ECO:0000313" key="2">
    <source>
        <dbReference type="EMBL" id="CCI81610.1"/>
    </source>
</evidence>
<gene>
    <name evidence="2" type="ORF">BN55_09390</name>
</gene>
<keyword evidence="1" id="KW-1133">Transmembrane helix</keyword>
<evidence type="ECO:0000313" key="3">
    <source>
        <dbReference type="Proteomes" id="UP000009320"/>
    </source>
</evidence>
<dbReference type="Proteomes" id="UP000009320">
    <property type="component" value="Unassembled WGS sequence"/>
</dbReference>
<feature type="transmembrane region" description="Helical" evidence="1">
    <location>
        <begin position="36"/>
        <end position="54"/>
    </location>
</feature>
<name>I7KGW1_9LACO</name>
<feature type="transmembrane region" description="Helical" evidence="1">
    <location>
        <begin position="6"/>
        <end position="24"/>
    </location>
</feature>
<keyword evidence="1" id="KW-0812">Transmembrane</keyword>
<reference evidence="2 3" key="1">
    <citation type="submission" date="2012-06" db="EMBL/GenBank/DDBJ databases">
        <title>Draft Genome Sequence of Lactobacillus hominis Strain CRBIP 24.179T, isolated from human intestine.</title>
        <authorList>
            <person name="Cousin S."/>
            <person name="Ma L."/>
            <person name="Bizet C."/>
            <person name="Loux V."/>
            <person name="Bouchier C."/>
            <person name="Clermont D."/>
            <person name="Creno S."/>
        </authorList>
    </citation>
    <scope>NUCLEOTIDE SEQUENCE [LARGE SCALE GENOMIC DNA]</scope>
    <source>
        <strain evidence="3">CRBIP 24.179T</strain>
    </source>
</reference>
<dbReference type="EMBL" id="CAKE01000004">
    <property type="protein sequence ID" value="CCI81610.1"/>
    <property type="molecule type" value="Genomic_DNA"/>
</dbReference>
<evidence type="ECO:0000256" key="1">
    <source>
        <dbReference type="SAM" id="Phobius"/>
    </source>
</evidence>
<sequence>MESTWIYFWCGCLFVGLFFNIQNILDVCGAKFRYKLIIYVLYGIIWYWICSRILI</sequence>
<accession>I7KGW1</accession>
<comment type="caution">
    <text evidence="2">The sequence shown here is derived from an EMBL/GenBank/DDBJ whole genome shotgun (WGS) entry which is preliminary data.</text>
</comment>
<keyword evidence="3" id="KW-1185">Reference proteome</keyword>
<protein>
    <submittedName>
        <fullName evidence="2">Uncharacterized protein</fullName>
    </submittedName>
</protein>
<dbReference type="AlphaFoldDB" id="I7KGW1"/>
<proteinExistence type="predicted"/>
<organism evidence="2 3">
    <name type="scientific">Lactobacillus hominis DSM 23910 = CRBIP 24.179</name>
    <dbReference type="NCBI Taxonomy" id="1423758"/>
    <lineage>
        <taxon>Bacteria</taxon>
        <taxon>Bacillati</taxon>
        <taxon>Bacillota</taxon>
        <taxon>Bacilli</taxon>
        <taxon>Lactobacillales</taxon>
        <taxon>Lactobacillaceae</taxon>
        <taxon>Lactobacillus</taxon>
    </lineage>
</organism>